<feature type="compositionally biased region" description="Polar residues" evidence="1">
    <location>
        <begin position="124"/>
        <end position="133"/>
    </location>
</feature>
<evidence type="ECO:0000256" key="1">
    <source>
        <dbReference type="SAM" id="MobiDB-lite"/>
    </source>
</evidence>
<feature type="region of interest" description="Disordered" evidence="1">
    <location>
        <begin position="1"/>
        <end position="133"/>
    </location>
</feature>
<dbReference type="Proteomes" id="UP001153269">
    <property type="component" value="Unassembled WGS sequence"/>
</dbReference>
<dbReference type="AlphaFoldDB" id="A0A9N7Z4F4"/>
<reference evidence="2" key="1">
    <citation type="submission" date="2020-03" db="EMBL/GenBank/DDBJ databases">
        <authorList>
            <person name="Weist P."/>
        </authorList>
    </citation>
    <scope>NUCLEOTIDE SEQUENCE</scope>
</reference>
<gene>
    <name evidence="2" type="ORF">PLEPLA_LOCUS38607</name>
</gene>
<protein>
    <submittedName>
        <fullName evidence="2">Uncharacterized protein</fullName>
    </submittedName>
</protein>
<organism evidence="2 3">
    <name type="scientific">Pleuronectes platessa</name>
    <name type="common">European plaice</name>
    <dbReference type="NCBI Taxonomy" id="8262"/>
    <lineage>
        <taxon>Eukaryota</taxon>
        <taxon>Metazoa</taxon>
        <taxon>Chordata</taxon>
        <taxon>Craniata</taxon>
        <taxon>Vertebrata</taxon>
        <taxon>Euteleostomi</taxon>
        <taxon>Actinopterygii</taxon>
        <taxon>Neopterygii</taxon>
        <taxon>Teleostei</taxon>
        <taxon>Neoteleostei</taxon>
        <taxon>Acanthomorphata</taxon>
        <taxon>Carangaria</taxon>
        <taxon>Pleuronectiformes</taxon>
        <taxon>Pleuronectoidei</taxon>
        <taxon>Pleuronectidae</taxon>
        <taxon>Pleuronectes</taxon>
    </lineage>
</organism>
<evidence type="ECO:0000313" key="3">
    <source>
        <dbReference type="Proteomes" id="UP001153269"/>
    </source>
</evidence>
<accession>A0A9N7Z4F4</accession>
<name>A0A9N7Z4F4_PLEPL</name>
<sequence length="249" mass="27241">RSTDSRFVRSPAPSQPSAHALRVDGFKTPAPVFVEHSEQTTLMRERAPSTPPPPPHQPKARQPPAASGATQEKAGGIETKLIQETPAPPAHHPLPATLEARQARNCPSPRLPPDAFTPTDGQAPPNSQHRLLQNPQEISKGFYWPLRNRAAIKPALSPSKSQLRIASSFSAILSGRLLTSHAEGEFNSSTGKTPPQPALPLATQMDYHAQSSESIFHHTQRDITNCKTLKYLAPDTPREDVSQQLMHRE</sequence>
<proteinExistence type="predicted"/>
<feature type="non-terminal residue" evidence="2">
    <location>
        <position position="1"/>
    </location>
</feature>
<keyword evidence="3" id="KW-1185">Reference proteome</keyword>
<dbReference type="EMBL" id="CADEAL010004070">
    <property type="protein sequence ID" value="CAB1450915.1"/>
    <property type="molecule type" value="Genomic_DNA"/>
</dbReference>
<comment type="caution">
    <text evidence="2">The sequence shown here is derived from an EMBL/GenBank/DDBJ whole genome shotgun (WGS) entry which is preliminary data.</text>
</comment>
<feature type="compositionally biased region" description="Basic and acidic residues" evidence="1">
    <location>
        <begin position="35"/>
        <end position="47"/>
    </location>
</feature>
<evidence type="ECO:0000313" key="2">
    <source>
        <dbReference type="EMBL" id="CAB1450915.1"/>
    </source>
</evidence>